<proteinExistence type="predicted"/>
<evidence type="ECO:0000313" key="1">
    <source>
        <dbReference type="EMBL" id="QZH63809.1"/>
    </source>
</evidence>
<sequence length="162" mass="18389">MESNPPSGIMRRGGRPRVWTPIGDTGYAVHPDGRIRDKHYNIITNPAIVAALIPPKAEPTAWFRLACCGQRVRADRPSTAAEHWSDCLQDMHATGSPRNAPAGRLKPDRYYSRDVYRRRAPRHADLDEPIVLAHRGERVRTMSWVMATRIIQQKDNMNDGKQ</sequence>
<dbReference type="EMBL" id="CP081673">
    <property type="protein sequence ID" value="QZH63809.1"/>
    <property type="molecule type" value="Genomic_DNA"/>
</dbReference>
<evidence type="ECO:0000313" key="2">
    <source>
        <dbReference type="Proteomes" id="UP000825598"/>
    </source>
</evidence>
<reference evidence="1" key="1">
    <citation type="submission" date="2021-07" db="EMBL/GenBank/DDBJ databases">
        <title>Complete Genome Sequences of Mycobacterium farcinogenes Isolated from Clinical Specimens from Patients in Thailand.</title>
        <authorList>
            <person name="Sodsai P."/>
        </authorList>
    </citation>
    <scope>NUCLEOTIDE SEQUENCE</scope>
    <source>
        <strain evidence="1">BKK/CU-MFGFA-001</strain>
    </source>
</reference>
<keyword evidence="2" id="KW-1185">Reference proteome</keyword>
<dbReference type="Proteomes" id="UP000825598">
    <property type="component" value="Chromosome"/>
</dbReference>
<name>A0ACD1F9T5_MYCFR</name>
<accession>A0ACD1F9T5</accession>
<organism evidence="1 2">
    <name type="scientific">Mycolicibacterium farcinogenes</name>
    <name type="common">Mycobacterium farcinogenes</name>
    <dbReference type="NCBI Taxonomy" id="1802"/>
    <lineage>
        <taxon>Bacteria</taxon>
        <taxon>Bacillati</taxon>
        <taxon>Actinomycetota</taxon>
        <taxon>Actinomycetes</taxon>
        <taxon>Mycobacteriales</taxon>
        <taxon>Mycobacteriaceae</taxon>
        <taxon>Mycolicibacterium</taxon>
    </lineage>
</organism>
<protein>
    <submittedName>
        <fullName evidence="1">Uncharacterized protein</fullName>
    </submittedName>
</protein>
<gene>
    <name evidence="1" type="ORF">K6L26_17155</name>
</gene>